<evidence type="ECO:0008006" key="3">
    <source>
        <dbReference type="Google" id="ProtNLM"/>
    </source>
</evidence>
<dbReference type="PROSITE" id="PS00136">
    <property type="entry name" value="SUBTILASE_ASP"/>
    <property type="match status" value="1"/>
</dbReference>
<dbReference type="Gene3D" id="3.40.50.200">
    <property type="entry name" value="Peptidase S8/S53 domain"/>
    <property type="match status" value="1"/>
</dbReference>
<evidence type="ECO:0000313" key="2">
    <source>
        <dbReference type="EMBL" id="HEM67601.1"/>
    </source>
</evidence>
<dbReference type="InterPro" id="IPR023827">
    <property type="entry name" value="Peptidase_S8_Asp-AS"/>
</dbReference>
<dbReference type="InterPro" id="IPR036852">
    <property type="entry name" value="Peptidase_S8/S53_dom_sf"/>
</dbReference>
<sequence>MIYAPDVWTIYNVSYGDAAYGYQVTIRVAVLDTGIDYKHPDLQGAVSYCIVSLNNGKTFYRAVSVNRVG</sequence>
<dbReference type="GO" id="GO:0004252">
    <property type="term" value="F:serine-type endopeptidase activity"/>
    <property type="evidence" value="ECO:0007669"/>
    <property type="project" value="InterPro"/>
</dbReference>
<accession>A0A7J2U4D4</accession>
<reference evidence="2" key="1">
    <citation type="journal article" date="2020" name="mSystems">
        <title>Genome- and Community-Level Interaction Insights into Carbon Utilization and Element Cycling Functions of Hydrothermarchaeota in Hydrothermal Sediment.</title>
        <authorList>
            <person name="Zhou Z."/>
            <person name="Liu Y."/>
            <person name="Xu W."/>
            <person name="Pan J."/>
            <person name="Luo Z.H."/>
            <person name="Li M."/>
        </authorList>
    </citation>
    <scope>NUCLEOTIDE SEQUENCE [LARGE SCALE GENOMIC DNA]</scope>
    <source>
        <strain evidence="2">SpSt-125</strain>
    </source>
</reference>
<keyword evidence="1" id="KW-0378">Hydrolase</keyword>
<proteinExistence type="predicted"/>
<gene>
    <name evidence="2" type="ORF">ENO26_08595</name>
</gene>
<dbReference type="EMBL" id="DSEU01000059">
    <property type="protein sequence ID" value="HEM67601.1"/>
    <property type="molecule type" value="Genomic_DNA"/>
</dbReference>
<organism evidence="2">
    <name type="scientific">Ignisphaera aggregans</name>
    <dbReference type="NCBI Taxonomy" id="334771"/>
    <lineage>
        <taxon>Archaea</taxon>
        <taxon>Thermoproteota</taxon>
        <taxon>Thermoprotei</taxon>
        <taxon>Desulfurococcales</taxon>
        <taxon>Desulfurococcaceae</taxon>
        <taxon>Ignisphaera</taxon>
    </lineage>
</organism>
<protein>
    <recommendedName>
        <fullName evidence="3">Peptidase S8/S53 domain-containing protein</fullName>
    </recommendedName>
</protein>
<name>A0A7J2U4D4_9CREN</name>
<evidence type="ECO:0000256" key="1">
    <source>
        <dbReference type="ARBA" id="ARBA00022801"/>
    </source>
</evidence>
<dbReference type="AlphaFoldDB" id="A0A7J2U4D4"/>
<dbReference type="GO" id="GO:0006508">
    <property type="term" value="P:proteolysis"/>
    <property type="evidence" value="ECO:0007669"/>
    <property type="project" value="InterPro"/>
</dbReference>
<dbReference type="SUPFAM" id="SSF52743">
    <property type="entry name" value="Subtilisin-like"/>
    <property type="match status" value="1"/>
</dbReference>
<comment type="caution">
    <text evidence="2">The sequence shown here is derived from an EMBL/GenBank/DDBJ whole genome shotgun (WGS) entry which is preliminary data.</text>
</comment>